<feature type="domain" description="DUF1595" evidence="6">
    <location>
        <begin position="442"/>
        <end position="500"/>
    </location>
</feature>
<keyword evidence="1" id="KW-0732">Signal</keyword>
<dbReference type="InterPro" id="IPR013039">
    <property type="entry name" value="DUF1588"/>
</dbReference>
<gene>
    <name evidence="7" type="ORF">C2869_01005</name>
</gene>
<feature type="domain" description="DUF1585" evidence="2">
    <location>
        <begin position="778"/>
        <end position="850"/>
    </location>
</feature>
<dbReference type="InterPro" id="IPR013043">
    <property type="entry name" value="DUF1595"/>
</dbReference>
<dbReference type="InterPro" id="IPR013042">
    <property type="entry name" value="DUF1592"/>
</dbReference>
<evidence type="ECO:0008006" key="9">
    <source>
        <dbReference type="Google" id="ProtNLM"/>
    </source>
</evidence>
<protein>
    <recommendedName>
        <fullName evidence="9">Planctomycete cytochrome C</fullName>
    </recommendedName>
</protein>
<feature type="domain" description="DUF1588" evidence="4">
    <location>
        <begin position="655"/>
        <end position="751"/>
    </location>
</feature>
<dbReference type="KEGG" id="cate:C2869_01005"/>
<dbReference type="Proteomes" id="UP000244441">
    <property type="component" value="Chromosome"/>
</dbReference>
<proteinExistence type="predicted"/>
<evidence type="ECO:0000313" key="7">
    <source>
        <dbReference type="EMBL" id="AWB65105.1"/>
    </source>
</evidence>
<dbReference type="Pfam" id="PF07637">
    <property type="entry name" value="PSD5"/>
    <property type="match status" value="1"/>
</dbReference>
<dbReference type="EMBL" id="CP026604">
    <property type="protein sequence ID" value="AWB65105.1"/>
    <property type="molecule type" value="Genomic_DNA"/>
</dbReference>
<keyword evidence="8" id="KW-1185">Reference proteome</keyword>
<dbReference type="Pfam" id="PF07626">
    <property type="entry name" value="PSD3"/>
    <property type="match status" value="1"/>
</dbReference>
<evidence type="ECO:0000313" key="8">
    <source>
        <dbReference type="Proteomes" id="UP000244441"/>
    </source>
</evidence>
<dbReference type="Pfam" id="PF07627">
    <property type="entry name" value="PSCyt3"/>
    <property type="match status" value="1"/>
</dbReference>
<name>A0A2S0VLN8_9ALTE</name>
<sequence>MSTVTKMLKAQFIPSLLCYLLLNSNAWAVNNTNNIDPSIMQFVDKYCVSCHNPEDEEGDLNFVPFVNGEKPLDDDSLHDMLEQLNLSEMPPPDEGEQPSHELRKNIIAQMTDYLTHKEHLAQTQHTILRRLTRYEYKNTLRDLLGVYPDASDATTAFPRDESHHGFTNLGDKQILSDYQLQLYMQAADHYLDQTLVFNQSQPRNKTWHFPPTKLFHKKEITRPSVSYRVIDKDHKYVDIGHGEVDEFWPVYPTRFSKKGVPANGIYKITVAASAVGLDHPYDKKIIKIDHDKPLKLGLWHVPKPELLKPGASDGRVFIGAFDLTEQAKTYEVSVWLPKGSSFYVHWINGPGRTFGIINQVQKRYLPETIKLNDNDKKRLLKEGKPVPKLADNYQAFSELYQGPRVRIHGMRLQGPFNNEWPPKNHVDIVGDTTDANDVNIEKTIINFARKAFRQPITKQQIQPYINFIQTRIKSGQSAELAIKQGLTAILTSPRFLYLDEGSSEQAKLNSYQIATRLSYLLWSSMPDETLLSLAARDELNDPQILWQQTQRMLEDPKSKAFAKYFTRAWLRLDKIGAMAPSVKQYPTYYNDRLETAMLAETEALVDFILQANRPITEFLNSDYSFINDGLAKHYKIDGEFGEQLQYVKLPKQARRGGLLGHASVLTTSANGVDTSPVLRGVWVLESLLGTPTAPPPADVPPIEPDTRGATTIKEQLAKHRSIDTCNDCHAKIDSWGFPLEFYNPIGGLRYKYFPHGIPWKKAKKLAKNIDGHAQLLSGDVVTNEKDLKKQLLKRKDIFAKNLVKKLLTYATGREMTYQDDATIDEIVEGIKQRDYGMQVLLAYVVMSDIFQSP</sequence>
<organism evidence="7 8">
    <name type="scientific">Saccharobesus litoralis</name>
    <dbReference type="NCBI Taxonomy" id="2172099"/>
    <lineage>
        <taxon>Bacteria</taxon>
        <taxon>Pseudomonadati</taxon>
        <taxon>Pseudomonadota</taxon>
        <taxon>Gammaproteobacteria</taxon>
        <taxon>Alteromonadales</taxon>
        <taxon>Alteromonadaceae</taxon>
        <taxon>Saccharobesus</taxon>
    </lineage>
</organism>
<feature type="signal peptide" evidence="1">
    <location>
        <begin position="1"/>
        <end position="28"/>
    </location>
</feature>
<feature type="domain" description="DUF1592" evidence="5">
    <location>
        <begin position="508"/>
        <end position="636"/>
    </location>
</feature>
<dbReference type="InterPro" id="IPR011478">
    <property type="entry name" value="DUF1585"/>
</dbReference>
<feature type="chain" id="PRO_5015398534" description="Planctomycete cytochrome C" evidence="1">
    <location>
        <begin position="29"/>
        <end position="853"/>
    </location>
</feature>
<evidence type="ECO:0000259" key="4">
    <source>
        <dbReference type="Pfam" id="PF07627"/>
    </source>
</evidence>
<evidence type="ECO:0000259" key="6">
    <source>
        <dbReference type="Pfam" id="PF07637"/>
    </source>
</evidence>
<dbReference type="Pfam" id="PF07631">
    <property type="entry name" value="PSD4"/>
    <property type="match status" value="1"/>
</dbReference>
<evidence type="ECO:0000259" key="3">
    <source>
        <dbReference type="Pfam" id="PF07626"/>
    </source>
</evidence>
<accession>A0A2S0VLN8</accession>
<evidence type="ECO:0000259" key="2">
    <source>
        <dbReference type="Pfam" id="PF07624"/>
    </source>
</evidence>
<feature type="domain" description="DUF1587" evidence="3">
    <location>
        <begin position="129"/>
        <end position="193"/>
    </location>
</feature>
<dbReference type="Pfam" id="PF07624">
    <property type="entry name" value="PSD2"/>
    <property type="match status" value="1"/>
</dbReference>
<evidence type="ECO:0000256" key="1">
    <source>
        <dbReference type="SAM" id="SignalP"/>
    </source>
</evidence>
<reference evidence="7 8" key="1">
    <citation type="submission" date="2018-01" db="EMBL/GenBank/DDBJ databases">
        <title>Genome sequence of a Cantenovulum-like bacteria.</title>
        <authorList>
            <person name="Tan W.R."/>
            <person name="Lau N.-S."/>
            <person name="Go F."/>
            <person name="Amirul A.-A.A."/>
        </authorList>
    </citation>
    <scope>NUCLEOTIDE SEQUENCE [LARGE SCALE GENOMIC DNA]</scope>
    <source>
        <strain evidence="7 8">CCB-QB4</strain>
    </source>
</reference>
<evidence type="ECO:0000259" key="5">
    <source>
        <dbReference type="Pfam" id="PF07631"/>
    </source>
</evidence>
<dbReference type="AlphaFoldDB" id="A0A2S0VLN8"/>
<dbReference type="InterPro" id="IPR013036">
    <property type="entry name" value="DUF1587"/>
</dbReference>